<comment type="caution">
    <text evidence="1">The sequence shown here is derived from an EMBL/GenBank/DDBJ whole genome shotgun (WGS) entry which is preliminary data.</text>
</comment>
<dbReference type="Gene3D" id="1.25.10.10">
    <property type="entry name" value="Leucine-rich Repeat Variant"/>
    <property type="match status" value="1"/>
</dbReference>
<evidence type="ECO:0008006" key="3">
    <source>
        <dbReference type="Google" id="ProtNLM"/>
    </source>
</evidence>
<dbReference type="EMBL" id="BMAT01012187">
    <property type="protein sequence ID" value="GFR87608.1"/>
    <property type="molecule type" value="Genomic_DNA"/>
</dbReference>
<proteinExistence type="predicted"/>
<evidence type="ECO:0000313" key="1">
    <source>
        <dbReference type="EMBL" id="GFR87608.1"/>
    </source>
</evidence>
<reference evidence="1 2" key="1">
    <citation type="journal article" date="2021" name="Elife">
        <title>Chloroplast acquisition without the gene transfer in kleptoplastic sea slugs, Plakobranchus ocellatus.</title>
        <authorList>
            <person name="Maeda T."/>
            <person name="Takahashi S."/>
            <person name="Yoshida T."/>
            <person name="Shimamura S."/>
            <person name="Takaki Y."/>
            <person name="Nagai Y."/>
            <person name="Toyoda A."/>
            <person name="Suzuki Y."/>
            <person name="Arimoto A."/>
            <person name="Ishii H."/>
            <person name="Satoh N."/>
            <person name="Nishiyama T."/>
            <person name="Hasebe M."/>
            <person name="Maruyama T."/>
            <person name="Minagawa J."/>
            <person name="Obokata J."/>
            <person name="Shigenobu S."/>
        </authorList>
    </citation>
    <scope>NUCLEOTIDE SEQUENCE [LARGE SCALE GENOMIC DNA]</scope>
</reference>
<dbReference type="InterPro" id="IPR011989">
    <property type="entry name" value="ARM-like"/>
</dbReference>
<dbReference type="AlphaFoldDB" id="A0AAV4GPB1"/>
<dbReference type="Proteomes" id="UP000762676">
    <property type="component" value="Unassembled WGS sequence"/>
</dbReference>
<name>A0AAV4GPB1_9GAST</name>
<organism evidence="1 2">
    <name type="scientific">Elysia marginata</name>
    <dbReference type="NCBI Taxonomy" id="1093978"/>
    <lineage>
        <taxon>Eukaryota</taxon>
        <taxon>Metazoa</taxon>
        <taxon>Spiralia</taxon>
        <taxon>Lophotrochozoa</taxon>
        <taxon>Mollusca</taxon>
        <taxon>Gastropoda</taxon>
        <taxon>Heterobranchia</taxon>
        <taxon>Euthyneura</taxon>
        <taxon>Panpulmonata</taxon>
        <taxon>Sacoglossa</taxon>
        <taxon>Placobranchoidea</taxon>
        <taxon>Plakobranchidae</taxon>
        <taxon>Elysia</taxon>
    </lineage>
</organism>
<dbReference type="SUPFAM" id="SSF48371">
    <property type="entry name" value="ARM repeat"/>
    <property type="match status" value="1"/>
</dbReference>
<protein>
    <recommendedName>
        <fullName evidence="3">HEAT repeat domain-containing protein</fullName>
    </recommendedName>
</protein>
<accession>A0AAV4GPB1</accession>
<dbReference type="InterPro" id="IPR016024">
    <property type="entry name" value="ARM-type_fold"/>
</dbReference>
<dbReference type="Pfam" id="PF13646">
    <property type="entry name" value="HEAT_2"/>
    <property type="match status" value="1"/>
</dbReference>
<sequence>MDDNAVIMPSQLRTNDALRLCKDTTDIDVIIDLTKHESPQVRQKALREMCPCRVKKDISDFWARVLEMINDPASNVRYQVLHTLCDGSPDHLEDAIADALDVFNRDSDAKIRRQAHRALTAYRRTGRWNIL</sequence>
<gene>
    <name evidence="1" type="ORF">ElyMa_006081200</name>
</gene>
<evidence type="ECO:0000313" key="2">
    <source>
        <dbReference type="Proteomes" id="UP000762676"/>
    </source>
</evidence>
<keyword evidence="2" id="KW-1185">Reference proteome</keyword>